<feature type="domain" description="DinB-like" evidence="2">
    <location>
        <begin position="12"/>
        <end position="165"/>
    </location>
</feature>
<name>A0AAU9D7T9_9BACT</name>
<keyword evidence="3" id="KW-0614">Plasmid</keyword>
<dbReference type="Proteomes" id="UP001348817">
    <property type="component" value="Plasmid pFA3"/>
</dbReference>
<dbReference type="Gene3D" id="1.20.120.450">
    <property type="entry name" value="dinb family like domain"/>
    <property type="match status" value="1"/>
</dbReference>
<dbReference type="SUPFAM" id="SSF109854">
    <property type="entry name" value="DinB/YfiT-like putative metalloenzymes"/>
    <property type="match status" value="1"/>
</dbReference>
<accession>A0AAU9D7T9</accession>
<feature type="coiled-coil region" evidence="1">
    <location>
        <begin position="108"/>
        <end position="135"/>
    </location>
</feature>
<gene>
    <name evidence="3" type="ORF">FUAX_45150</name>
</gene>
<protein>
    <recommendedName>
        <fullName evidence="2">DinB-like domain-containing protein</fullName>
    </recommendedName>
</protein>
<dbReference type="EMBL" id="AP025317">
    <property type="protein sequence ID" value="BDD12083.1"/>
    <property type="molecule type" value="Genomic_DNA"/>
</dbReference>
<dbReference type="Pfam" id="PF12867">
    <property type="entry name" value="DinB_2"/>
    <property type="match status" value="1"/>
</dbReference>
<dbReference type="InterPro" id="IPR024775">
    <property type="entry name" value="DinB-like"/>
</dbReference>
<reference evidence="3 4" key="1">
    <citation type="submission" date="2021-12" db="EMBL/GenBank/DDBJ databases">
        <title>Genome sequencing of bacteria with rrn-lacking chromosome and rrn-plasmid.</title>
        <authorList>
            <person name="Anda M."/>
            <person name="Iwasaki W."/>
        </authorList>
    </citation>
    <scope>NUCLEOTIDE SEQUENCE [LARGE SCALE GENOMIC DNA]</scope>
    <source>
        <strain evidence="3 4">DSM 100852</strain>
        <plasmid evidence="3 4">pFA3</plasmid>
    </source>
</reference>
<dbReference type="RefSeq" id="WP_338395447.1">
    <property type="nucleotide sequence ID" value="NZ_AP025317.1"/>
</dbReference>
<organism evidence="3 4">
    <name type="scientific">Fulvitalea axinellae</name>
    <dbReference type="NCBI Taxonomy" id="1182444"/>
    <lineage>
        <taxon>Bacteria</taxon>
        <taxon>Pseudomonadati</taxon>
        <taxon>Bacteroidota</taxon>
        <taxon>Cytophagia</taxon>
        <taxon>Cytophagales</taxon>
        <taxon>Persicobacteraceae</taxon>
        <taxon>Fulvitalea</taxon>
    </lineage>
</organism>
<evidence type="ECO:0000313" key="3">
    <source>
        <dbReference type="EMBL" id="BDD12083.1"/>
    </source>
</evidence>
<geneLocation type="plasmid" evidence="3 4">
    <name>pFA3</name>
</geneLocation>
<evidence type="ECO:0000259" key="2">
    <source>
        <dbReference type="Pfam" id="PF12867"/>
    </source>
</evidence>
<dbReference type="InterPro" id="IPR034660">
    <property type="entry name" value="DinB/YfiT-like"/>
</dbReference>
<proteinExistence type="predicted"/>
<dbReference type="KEGG" id="fax:FUAX_45150"/>
<dbReference type="AlphaFoldDB" id="A0AAU9D7T9"/>
<evidence type="ECO:0000313" key="4">
    <source>
        <dbReference type="Proteomes" id="UP001348817"/>
    </source>
</evidence>
<sequence>MDKKSIIKNLVQRHQEFGEYLGSLSRKDFEISRKEKWNAGQDLDHIVKSIKPLSNVLSNKEFIATKFGKGNGISSDYEILVSRYKDKIAEGGVAFGEFIPEKISWDKKEGLLRQLHELIEKITEALQQYTEEELDELLLPHPLLGSLTVREMLYFTNYHVTHHRNNISRNLRSIENQVDSREL</sequence>
<keyword evidence="1" id="KW-0175">Coiled coil</keyword>
<keyword evidence="4" id="KW-1185">Reference proteome</keyword>
<evidence type="ECO:0000256" key="1">
    <source>
        <dbReference type="SAM" id="Coils"/>
    </source>
</evidence>